<evidence type="ECO:0000313" key="5">
    <source>
        <dbReference type="EMBL" id="PIU04019.1"/>
    </source>
</evidence>
<dbReference type="GO" id="GO:0003723">
    <property type="term" value="F:RNA binding"/>
    <property type="evidence" value="ECO:0007669"/>
    <property type="project" value="InterPro"/>
</dbReference>
<dbReference type="PANTHER" id="PTHR21600">
    <property type="entry name" value="MITOCHONDRIAL RNA PSEUDOURIDINE SYNTHASE"/>
    <property type="match status" value="1"/>
</dbReference>
<dbReference type="InterPro" id="IPR020103">
    <property type="entry name" value="PsdUridine_synth_cat_dom_sf"/>
</dbReference>
<comment type="catalytic activity">
    <reaction evidence="3">
        <text>a uridine in RNA = a pseudouridine in RNA</text>
        <dbReference type="Rhea" id="RHEA:48348"/>
        <dbReference type="Rhea" id="RHEA-COMP:12068"/>
        <dbReference type="Rhea" id="RHEA-COMP:12069"/>
        <dbReference type="ChEBI" id="CHEBI:65314"/>
        <dbReference type="ChEBI" id="CHEBI:65315"/>
    </reaction>
</comment>
<feature type="domain" description="Pseudouridine synthase RsuA/RluA-like" evidence="4">
    <location>
        <begin position="11"/>
        <end position="174"/>
    </location>
</feature>
<dbReference type="EC" id="5.4.99.-" evidence="3"/>
<gene>
    <name evidence="5" type="ORF">COT44_00030</name>
</gene>
<evidence type="ECO:0000256" key="3">
    <source>
        <dbReference type="RuleBase" id="RU362028"/>
    </source>
</evidence>
<accession>A0A2M6XEF1</accession>
<dbReference type="GO" id="GO:0009982">
    <property type="term" value="F:pseudouridine synthase activity"/>
    <property type="evidence" value="ECO:0007669"/>
    <property type="project" value="InterPro"/>
</dbReference>
<comment type="similarity">
    <text evidence="1 3">Belongs to the pseudouridine synthase RluA family.</text>
</comment>
<sequence>MEPKIIFEDDYLLVLDKPSGWVVNDAETTKGQKTVQDWLRQNFQFSIFSFQEMRNGIVHRLDKETSGILLVAKTPEAFVELQRQFKERIVKKTYFALVHGKVEPAEGEINAPVGRTSWNRERFGITLEGKEAKTKYKVLSRFTRLVYPVRASCFSLVELYPESGRTHQIRVHMQYRGYPLVGDEFYAGKKTAAEDRKWCPRVFLHAAKISFLNPKTGKPVEFKSSLPEELENVLSSFRVKSLQGKRGI</sequence>
<evidence type="ECO:0000256" key="1">
    <source>
        <dbReference type="ARBA" id="ARBA00010876"/>
    </source>
</evidence>
<dbReference type="NCBIfam" id="TIGR00005">
    <property type="entry name" value="rluA_subfam"/>
    <property type="match status" value="1"/>
</dbReference>
<evidence type="ECO:0000313" key="6">
    <source>
        <dbReference type="Proteomes" id="UP000228996"/>
    </source>
</evidence>
<dbReference type="PANTHER" id="PTHR21600:SF87">
    <property type="entry name" value="RNA PSEUDOURIDYLATE SYNTHASE DOMAIN-CONTAINING PROTEIN 1"/>
    <property type="match status" value="1"/>
</dbReference>
<evidence type="ECO:0000256" key="2">
    <source>
        <dbReference type="PIRSR" id="PIRSR606225-1"/>
    </source>
</evidence>
<dbReference type="GO" id="GO:0000455">
    <property type="term" value="P:enzyme-directed rRNA pseudouridine synthesis"/>
    <property type="evidence" value="ECO:0007669"/>
    <property type="project" value="TreeGrafter"/>
</dbReference>
<dbReference type="GO" id="GO:0140098">
    <property type="term" value="F:catalytic activity, acting on RNA"/>
    <property type="evidence" value="ECO:0007669"/>
    <property type="project" value="UniProtKB-ARBA"/>
</dbReference>
<comment type="function">
    <text evidence="3">Responsible for synthesis of pseudouridine from uracil.</text>
</comment>
<dbReference type="InterPro" id="IPR050188">
    <property type="entry name" value="RluA_PseudoU_synthase"/>
</dbReference>
<dbReference type="InterPro" id="IPR006145">
    <property type="entry name" value="PsdUridine_synth_RsuA/RluA"/>
</dbReference>
<dbReference type="PROSITE" id="PS01129">
    <property type="entry name" value="PSI_RLU"/>
    <property type="match status" value="1"/>
</dbReference>
<name>A0A2M6XEF1_9BACT</name>
<dbReference type="Pfam" id="PF00849">
    <property type="entry name" value="PseudoU_synth_2"/>
    <property type="match status" value="1"/>
</dbReference>
<dbReference type="Proteomes" id="UP000228996">
    <property type="component" value="Unassembled WGS sequence"/>
</dbReference>
<dbReference type="SUPFAM" id="SSF55120">
    <property type="entry name" value="Pseudouridine synthase"/>
    <property type="match status" value="1"/>
</dbReference>
<feature type="active site" evidence="2">
    <location>
        <position position="62"/>
    </location>
</feature>
<organism evidence="5 6">
    <name type="scientific">Candidatus Shapirobacteria bacterium CG08_land_8_20_14_0_20_39_18</name>
    <dbReference type="NCBI Taxonomy" id="1974883"/>
    <lineage>
        <taxon>Bacteria</taxon>
        <taxon>Candidatus Shapironibacteriota</taxon>
    </lineage>
</organism>
<comment type="caution">
    <text evidence="5">The sequence shown here is derived from an EMBL/GenBank/DDBJ whole genome shotgun (WGS) entry which is preliminary data.</text>
</comment>
<dbReference type="InterPro" id="IPR006225">
    <property type="entry name" value="PsdUridine_synth_RluC/D"/>
</dbReference>
<keyword evidence="3" id="KW-0413">Isomerase</keyword>
<dbReference type="InterPro" id="IPR006224">
    <property type="entry name" value="PsdUridine_synth_RluA-like_CS"/>
</dbReference>
<dbReference type="CDD" id="cd02869">
    <property type="entry name" value="PseudoU_synth_RluA_like"/>
    <property type="match status" value="1"/>
</dbReference>
<reference evidence="6" key="1">
    <citation type="submission" date="2017-09" db="EMBL/GenBank/DDBJ databases">
        <title>Depth-based differentiation of microbial function through sediment-hosted aquifers and enrichment of novel symbionts in the deep terrestrial subsurface.</title>
        <authorList>
            <person name="Probst A.J."/>
            <person name="Ladd B."/>
            <person name="Jarett J.K."/>
            <person name="Geller-Mcgrath D.E."/>
            <person name="Sieber C.M.K."/>
            <person name="Emerson J.B."/>
            <person name="Anantharaman K."/>
            <person name="Thomas B.C."/>
            <person name="Malmstrom R."/>
            <person name="Stieglmeier M."/>
            <person name="Klingl A."/>
            <person name="Woyke T."/>
            <person name="Ryan C.M."/>
            <person name="Banfield J.F."/>
        </authorList>
    </citation>
    <scope>NUCLEOTIDE SEQUENCE [LARGE SCALE GENOMIC DNA]</scope>
</reference>
<evidence type="ECO:0000259" key="4">
    <source>
        <dbReference type="Pfam" id="PF00849"/>
    </source>
</evidence>
<proteinExistence type="inferred from homology"/>
<protein>
    <recommendedName>
        <fullName evidence="3">Pseudouridine synthase</fullName>
        <ecNumber evidence="3">5.4.99.-</ecNumber>
    </recommendedName>
</protein>
<dbReference type="EMBL" id="PEYO01000001">
    <property type="protein sequence ID" value="PIU04019.1"/>
    <property type="molecule type" value="Genomic_DNA"/>
</dbReference>
<dbReference type="AlphaFoldDB" id="A0A2M6XEF1"/>
<dbReference type="Gene3D" id="3.30.2350.10">
    <property type="entry name" value="Pseudouridine synthase"/>
    <property type="match status" value="1"/>
</dbReference>